<dbReference type="Gene3D" id="3.30.300.130">
    <property type="entry name" value="Fe-S cluster assembly (FSCA)"/>
    <property type="match status" value="1"/>
</dbReference>
<evidence type="ECO:0000256" key="2">
    <source>
        <dbReference type="ARBA" id="ARBA00022741"/>
    </source>
</evidence>
<gene>
    <name evidence="8" type="ORF">H5P30_19740</name>
</gene>
<evidence type="ECO:0000313" key="8">
    <source>
        <dbReference type="EMBL" id="MBC2604020.1"/>
    </source>
</evidence>
<evidence type="ECO:0000259" key="7">
    <source>
        <dbReference type="Pfam" id="PF01883"/>
    </source>
</evidence>
<dbReference type="InterPro" id="IPR033756">
    <property type="entry name" value="YlxH/NBP35"/>
</dbReference>
<protein>
    <recommendedName>
        <fullName evidence="6">Iron-sulfur cluster carrier protein</fullName>
    </recommendedName>
</protein>
<dbReference type="Gene3D" id="3.40.50.300">
    <property type="entry name" value="P-loop containing nucleotide triphosphate hydrolases"/>
    <property type="match status" value="1"/>
</dbReference>
<dbReference type="GO" id="GO:0005524">
    <property type="term" value="F:ATP binding"/>
    <property type="evidence" value="ECO:0007669"/>
    <property type="project" value="UniProtKB-UniRule"/>
</dbReference>
<comment type="function">
    <text evidence="6">Binds and transfers iron-sulfur (Fe-S) clusters to target apoproteins. Can hydrolyze ATP.</text>
</comment>
<dbReference type="GO" id="GO:0016226">
    <property type="term" value="P:iron-sulfur cluster assembly"/>
    <property type="evidence" value="ECO:0007669"/>
    <property type="project" value="InterPro"/>
</dbReference>
<evidence type="ECO:0000256" key="4">
    <source>
        <dbReference type="ARBA" id="ARBA00023004"/>
    </source>
</evidence>
<dbReference type="PANTHER" id="PTHR42961">
    <property type="entry name" value="IRON-SULFUR PROTEIN NUBPL"/>
    <property type="match status" value="1"/>
</dbReference>
<evidence type="ECO:0000256" key="5">
    <source>
        <dbReference type="ARBA" id="ARBA00023014"/>
    </source>
</evidence>
<keyword evidence="2 6" id="KW-0547">Nucleotide-binding</keyword>
<dbReference type="Proteomes" id="UP000525652">
    <property type="component" value="Unassembled WGS sequence"/>
</dbReference>
<dbReference type="SUPFAM" id="SSF52540">
    <property type="entry name" value="P-loop containing nucleoside triphosphate hydrolases"/>
    <property type="match status" value="1"/>
</dbReference>
<dbReference type="CDD" id="cd02037">
    <property type="entry name" value="Mrp_NBP35"/>
    <property type="match status" value="1"/>
</dbReference>
<dbReference type="GO" id="GO:0051539">
    <property type="term" value="F:4 iron, 4 sulfur cluster binding"/>
    <property type="evidence" value="ECO:0007669"/>
    <property type="project" value="TreeGrafter"/>
</dbReference>
<name>A0A7X1B423_9BACT</name>
<feature type="domain" description="MIP18 family-like" evidence="7">
    <location>
        <begin position="2"/>
        <end position="70"/>
    </location>
</feature>
<dbReference type="GO" id="GO:0140663">
    <property type="term" value="F:ATP-dependent FeS chaperone activity"/>
    <property type="evidence" value="ECO:0007669"/>
    <property type="project" value="InterPro"/>
</dbReference>
<dbReference type="FunFam" id="3.40.50.300:FF:001278">
    <property type="entry name" value="Iron-sulfur cluster carrier protein"/>
    <property type="match status" value="1"/>
</dbReference>
<dbReference type="AlphaFoldDB" id="A0A7X1B423"/>
<dbReference type="SUPFAM" id="SSF117916">
    <property type="entry name" value="Fe-S cluster assembly (FSCA) domain-like"/>
    <property type="match status" value="1"/>
</dbReference>
<reference evidence="8 9" key="1">
    <citation type="submission" date="2020-07" db="EMBL/GenBank/DDBJ databases">
        <authorList>
            <person name="Feng X."/>
        </authorList>
    </citation>
    <scope>NUCLEOTIDE SEQUENCE [LARGE SCALE GENOMIC DNA]</scope>
    <source>
        <strain evidence="8 9">JCM14086</strain>
    </source>
</reference>
<dbReference type="GO" id="GO:0046872">
    <property type="term" value="F:metal ion binding"/>
    <property type="evidence" value="ECO:0007669"/>
    <property type="project" value="UniProtKB-KW"/>
</dbReference>
<comment type="caution">
    <text evidence="8">The sequence shown here is derived from an EMBL/GenBank/DDBJ whole genome shotgun (WGS) entry which is preliminary data.</text>
</comment>
<dbReference type="InterPro" id="IPR019591">
    <property type="entry name" value="Mrp/NBP35_ATP-bd"/>
</dbReference>
<feature type="binding site" evidence="6">
    <location>
        <begin position="105"/>
        <end position="112"/>
    </location>
    <ligand>
        <name>ATP</name>
        <dbReference type="ChEBI" id="CHEBI:30616"/>
    </ligand>
</feature>
<dbReference type="Pfam" id="PF01883">
    <property type="entry name" value="FeS_assembly_P"/>
    <property type="match status" value="1"/>
</dbReference>
<dbReference type="InterPro" id="IPR034904">
    <property type="entry name" value="FSCA_dom_sf"/>
</dbReference>
<dbReference type="EMBL" id="JACHVA010000138">
    <property type="protein sequence ID" value="MBC2604020.1"/>
    <property type="molecule type" value="Genomic_DNA"/>
</dbReference>
<evidence type="ECO:0000256" key="6">
    <source>
        <dbReference type="HAMAP-Rule" id="MF_02040"/>
    </source>
</evidence>
<accession>A0A7X1B423</accession>
<dbReference type="InterPro" id="IPR027417">
    <property type="entry name" value="P-loop_NTPase"/>
</dbReference>
<dbReference type="HAMAP" id="MF_02040">
    <property type="entry name" value="Mrp_NBP35"/>
    <property type="match status" value="1"/>
</dbReference>
<dbReference type="InterPro" id="IPR002744">
    <property type="entry name" value="MIP18-like"/>
</dbReference>
<keyword evidence="4 6" id="KW-0408">Iron</keyword>
<organism evidence="8 9">
    <name type="scientific">Puniceicoccus vermicola</name>
    <dbReference type="NCBI Taxonomy" id="388746"/>
    <lineage>
        <taxon>Bacteria</taxon>
        <taxon>Pseudomonadati</taxon>
        <taxon>Verrucomicrobiota</taxon>
        <taxon>Opitutia</taxon>
        <taxon>Puniceicoccales</taxon>
        <taxon>Puniceicoccaceae</taxon>
        <taxon>Puniceicoccus</taxon>
    </lineage>
</organism>
<sequence length="356" mass="38237">MVRSALSKVPYPGFTRDIVSFGIVKAVEVSGGDVSVSLALTSSDPAVAPALKKEAEAAISAIDGVTKAEVMVAVKSKKNPQEEEQSAPEESPMQKVRIAIAVASGKGGVGKSTFTANLACAMDRILREEGKPSSVGIMDCDIYGPSIPLMMGVNRRPEVVDGMIQPLENFGVRVMSMGFLVEEDIPVIWRGPMVMKTIQQFASNVDWGELEILFIDLPPGTGDAQLSLVQTVPLEGAVVVTTPQLAAVNVARRGAMMFDKVSVPLVGVAENMSYLLDEKSGDRQYLFGEGGGARTAEFLQTDLLGQVPLDPRIREGCDHGVPIVVSDPDLECSQVFRQIAQKIWDKFKLTKNDQSN</sequence>
<dbReference type="Pfam" id="PF10609">
    <property type="entry name" value="ParA"/>
    <property type="match status" value="1"/>
</dbReference>
<evidence type="ECO:0000313" key="9">
    <source>
        <dbReference type="Proteomes" id="UP000525652"/>
    </source>
</evidence>
<comment type="subunit">
    <text evidence="6">Homodimer.</text>
</comment>
<dbReference type="InterPro" id="IPR044304">
    <property type="entry name" value="NUBPL-like"/>
</dbReference>
<dbReference type="GO" id="GO:0016887">
    <property type="term" value="F:ATP hydrolysis activity"/>
    <property type="evidence" value="ECO:0007669"/>
    <property type="project" value="UniProtKB-UniRule"/>
</dbReference>
<keyword evidence="3 6" id="KW-0067">ATP-binding</keyword>
<evidence type="ECO:0000256" key="3">
    <source>
        <dbReference type="ARBA" id="ARBA00022840"/>
    </source>
</evidence>
<proteinExistence type="inferred from homology"/>
<keyword evidence="5 6" id="KW-0411">Iron-sulfur</keyword>
<keyword evidence="9" id="KW-1185">Reference proteome</keyword>
<evidence type="ECO:0000256" key="1">
    <source>
        <dbReference type="ARBA" id="ARBA00022723"/>
    </source>
</evidence>
<keyword evidence="1 6" id="KW-0479">Metal-binding</keyword>
<keyword evidence="6" id="KW-0378">Hydrolase</keyword>
<comment type="similarity">
    <text evidence="6">Belongs to the Mrp/NBP35 ATP-binding proteins family.</text>
</comment>
<dbReference type="PANTHER" id="PTHR42961:SF2">
    <property type="entry name" value="IRON-SULFUR PROTEIN NUBPL"/>
    <property type="match status" value="1"/>
</dbReference>